<feature type="domain" description="Rad21/Rec8-like protein N-terminal" evidence="3">
    <location>
        <begin position="2"/>
        <end position="99"/>
    </location>
</feature>
<dbReference type="EMBL" id="BTSX01000003">
    <property type="protein sequence ID" value="GMS88379.1"/>
    <property type="molecule type" value="Genomic_DNA"/>
</dbReference>
<evidence type="ECO:0000259" key="3">
    <source>
        <dbReference type="Pfam" id="PF04825"/>
    </source>
</evidence>
<keyword evidence="2" id="KW-0539">Nucleus</keyword>
<gene>
    <name evidence="4" type="ORF">PENTCL1PPCAC_10554</name>
</gene>
<dbReference type="PANTHER" id="PTHR12585:SF69">
    <property type="entry name" value="FI11703P"/>
    <property type="match status" value="1"/>
</dbReference>
<evidence type="ECO:0000313" key="5">
    <source>
        <dbReference type="Proteomes" id="UP001432027"/>
    </source>
</evidence>
<dbReference type="Pfam" id="PF04825">
    <property type="entry name" value="Rad21_Rec8_N"/>
    <property type="match status" value="1"/>
</dbReference>
<dbReference type="GO" id="GO:0005634">
    <property type="term" value="C:nucleus"/>
    <property type="evidence" value="ECO:0007669"/>
    <property type="project" value="UniProtKB-SubCell"/>
</dbReference>
<comment type="caution">
    <text evidence="4">The sequence shown here is derived from an EMBL/GenBank/DDBJ whole genome shotgun (WGS) entry which is preliminary data.</text>
</comment>
<comment type="subcellular location">
    <subcellularLocation>
        <location evidence="1">Nucleus</location>
    </subcellularLocation>
</comment>
<sequence length="114" mass="12920">TMFYADIVLARKGPLAKIWLAAQWEKKLSKAQIDETNIRDAIDEIKVPKAKISLRTNGHLLLGIVRIYSNKTMYLLAECNEAYLKIREAFRCGKIDLIEGSFEAPKNAITLPEV</sequence>
<dbReference type="PANTHER" id="PTHR12585">
    <property type="entry name" value="SCC1 / RAD21 FAMILY MEMBER"/>
    <property type="match status" value="1"/>
</dbReference>
<reference evidence="4" key="1">
    <citation type="submission" date="2023-10" db="EMBL/GenBank/DDBJ databases">
        <title>Genome assembly of Pristionchus species.</title>
        <authorList>
            <person name="Yoshida K."/>
            <person name="Sommer R.J."/>
        </authorList>
    </citation>
    <scope>NUCLEOTIDE SEQUENCE</scope>
    <source>
        <strain evidence="4">RS0144</strain>
    </source>
</reference>
<evidence type="ECO:0000256" key="2">
    <source>
        <dbReference type="ARBA" id="ARBA00023242"/>
    </source>
</evidence>
<dbReference type="Proteomes" id="UP001432027">
    <property type="component" value="Unassembled WGS sequence"/>
</dbReference>
<accession>A0AAV5T476</accession>
<dbReference type="InterPro" id="IPR039781">
    <property type="entry name" value="Rad21/Rec8-like"/>
</dbReference>
<protein>
    <recommendedName>
        <fullName evidence="3">Rad21/Rec8-like protein N-terminal domain-containing protein</fullName>
    </recommendedName>
</protein>
<feature type="non-terminal residue" evidence="4">
    <location>
        <position position="114"/>
    </location>
</feature>
<feature type="non-terminal residue" evidence="4">
    <location>
        <position position="1"/>
    </location>
</feature>
<dbReference type="InterPro" id="IPR006910">
    <property type="entry name" value="Rad21_Rec8_N"/>
</dbReference>
<evidence type="ECO:0000313" key="4">
    <source>
        <dbReference type="EMBL" id="GMS88379.1"/>
    </source>
</evidence>
<proteinExistence type="predicted"/>
<dbReference type="GO" id="GO:0007062">
    <property type="term" value="P:sister chromatid cohesion"/>
    <property type="evidence" value="ECO:0007669"/>
    <property type="project" value="InterPro"/>
</dbReference>
<dbReference type="GO" id="GO:0008278">
    <property type="term" value="C:cohesin complex"/>
    <property type="evidence" value="ECO:0007669"/>
    <property type="project" value="InterPro"/>
</dbReference>
<organism evidence="4 5">
    <name type="scientific">Pristionchus entomophagus</name>
    <dbReference type="NCBI Taxonomy" id="358040"/>
    <lineage>
        <taxon>Eukaryota</taxon>
        <taxon>Metazoa</taxon>
        <taxon>Ecdysozoa</taxon>
        <taxon>Nematoda</taxon>
        <taxon>Chromadorea</taxon>
        <taxon>Rhabditida</taxon>
        <taxon>Rhabditina</taxon>
        <taxon>Diplogasteromorpha</taxon>
        <taxon>Diplogasteroidea</taxon>
        <taxon>Neodiplogasteridae</taxon>
        <taxon>Pristionchus</taxon>
    </lineage>
</organism>
<evidence type="ECO:0000256" key="1">
    <source>
        <dbReference type="ARBA" id="ARBA00004123"/>
    </source>
</evidence>
<dbReference type="GO" id="GO:1990414">
    <property type="term" value="P:replication-born double-strand break repair via sister chromatid exchange"/>
    <property type="evidence" value="ECO:0007669"/>
    <property type="project" value="TreeGrafter"/>
</dbReference>
<dbReference type="AlphaFoldDB" id="A0AAV5T476"/>
<keyword evidence="5" id="KW-1185">Reference proteome</keyword>
<name>A0AAV5T476_9BILA</name>
<dbReference type="GO" id="GO:0003682">
    <property type="term" value="F:chromatin binding"/>
    <property type="evidence" value="ECO:0007669"/>
    <property type="project" value="TreeGrafter"/>
</dbReference>